<keyword evidence="2" id="KW-0805">Transcription regulation</keyword>
<evidence type="ECO:0000256" key="4">
    <source>
        <dbReference type="ARBA" id="ARBA00023163"/>
    </source>
</evidence>
<evidence type="ECO:0000313" key="10">
    <source>
        <dbReference type="EMBL" id="MCY6960643.1"/>
    </source>
</evidence>
<dbReference type="PROSITE" id="PS50110">
    <property type="entry name" value="RESPONSE_REGULATORY"/>
    <property type="match status" value="1"/>
</dbReference>
<organism evidence="10 11">
    <name type="scientific">Clostridium brassicae</name>
    <dbReference type="NCBI Taxonomy" id="2999072"/>
    <lineage>
        <taxon>Bacteria</taxon>
        <taxon>Bacillati</taxon>
        <taxon>Bacillota</taxon>
        <taxon>Clostridia</taxon>
        <taxon>Eubacteriales</taxon>
        <taxon>Clostridiaceae</taxon>
        <taxon>Clostridium</taxon>
    </lineage>
</organism>
<dbReference type="RefSeq" id="WP_268063078.1">
    <property type="nucleotide sequence ID" value="NZ_JAPQFJ010000039.1"/>
</dbReference>
<dbReference type="InterPro" id="IPR011006">
    <property type="entry name" value="CheY-like_superfamily"/>
</dbReference>
<dbReference type="SMART" id="SM00448">
    <property type="entry name" value="REC"/>
    <property type="match status" value="1"/>
</dbReference>
<evidence type="ECO:0000256" key="2">
    <source>
        <dbReference type="ARBA" id="ARBA00023015"/>
    </source>
</evidence>
<dbReference type="SUPFAM" id="SSF52172">
    <property type="entry name" value="CheY-like"/>
    <property type="match status" value="1"/>
</dbReference>
<evidence type="ECO:0000259" key="8">
    <source>
        <dbReference type="PROSITE" id="PS50110"/>
    </source>
</evidence>
<reference evidence="10" key="1">
    <citation type="submission" date="2022-12" db="EMBL/GenBank/DDBJ databases">
        <title>Clostridium sp. nov., isolated from industrial wastewater.</title>
        <authorList>
            <person name="Jiayan W."/>
        </authorList>
    </citation>
    <scope>NUCLEOTIDE SEQUENCE</scope>
    <source>
        <strain evidence="10">ZC22-4</strain>
    </source>
</reference>
<dbReference type="InterPro" id="IPR016032">
    <property type="entry name" value="Sig_transdc_resp-reg_C-effctor"/>
</dbReference>
<dbReference type="PANTHER" id="PTHR48111:SF54">
    <property type="entry name" value="STAGE 0 SPORULATION PROTEIN A HOMOLOG"/>
    <property type="match status" value="1"/>
</dbReference>
<dbReference type="InterPro" id="IPR036388">
    <property type="entry name" value="WH-like_DNA-bd_sf"/>
</dbReference>
<feature type="modified residue" description="4-aspartylphosphate" evidence="6">
    <location>
        <position position="55"/>
    </location>
</feature>
<dbReference type="Pfam" id="PF00072">
    <property type="entry name" value="Response_reg"/>
    <property type="match status" value="1"/>
</dbReference>
<keyword evidence="6" id="KW-0597">Phosphoprotein</keyword>
<evidence type="ECO:0000256" key="6">
    <source>
        <dbReference type="PROSITE-ProRule" id="PRU00169"/>
    </source>
</evidence>
<sequence length="229" mass="26878">MLDNKRILIVEDEESIRSFVKINLLRNKCNVLEADRGEVALDIIKKNQLDLIILDIMLPGIDGFEVCRLIREMNEDISIIMLTAKTQDMDKIMGFEFGADDYLVKPFNPLELIARIKAIFKRVDKNEKKSHVIEKGIFKLDSDTKTFYKNNEPIELTYREFSVMNVFMKNENRVLTRDELLNLAWGEDFFCDIKTVDVHVRRIREKIEDVPSKPKYIKTVWGYGYTFKG</sequence>
<protein>
    <recommendedName>
        <fullName evidence="1">Stage 0 sporulation protein A homolog</fullName>
    </recommendedName>
</protein>
<dbReference type="CDD" id="cd17574">
    <property type="entry name" value="REC_OmpR"/>
    <property type="match status" value="1"/>
</dbReference>
<dbReference type="EMBL" id="JAPQFJ010000039">
    <property type="protein sequence ID" value="MCY6960643.1"/>
    <property type="molecule type" value="Genomic_DNA"/>
</dbReference>
<evidence type="ECO:0000256" key="5">
    <source>
        <dbReference type="ARBA" id="ARBA00024867"/>
    </source>
</evidence>
<name>A0ABT4DEA1_9CLOT</name>
<dbReference type="SMART" id="SM00862">
    <property type="entry name" value="Trans_reg_C"/>
    <property type="match status" value="1"/>
</dbReference>
<dbReference type="Gene3D" id="3.40.50.2300">
    <property type="match status" value="1"/>
</dbReference>
<keyword evidence="4" id="KW-0804">Transcription</keyword>
<gene>
    <name evidence="10" type="ORF">OW729_18790</name>
</gene>
<evidence type="ECO:0000256" key="3">
    <source>
        <dbReference type="ARBA" id="ARBA00023125"/>
    </source>
</evidence>
<dbReference type="PROSITE" id="PS51755">
    <property type="entry name" value="OMPR_PHOB"/>
    <property type="match status" value="1"/>
</dbReference>
<proteinExistence type="predicted"/>
<dbReference type="CDD" id="cd00383">
    <property type="entry name" value="trans_reg_C"/>
    <property type="match status" value="1"/>
</dbReference>
<evidence type="ECO:0000256" key="7">
    <source>
        <dbReference type="PROSITE-ProRule" id="PRU01091"/>
    </source>
</evidence>
<keyword evidence="3 7" id="KW-0238">DNA-binding</keyword>
<comment type="function">
    <text evidence="5">May play the central regulatory role in sporulation. It may be an element of the effector pathway responsible for the activation of sporulation genes in response to nutritional stress. Spo0A may act in concert with spo0H (a sigma factor) to control the expression of some genes that are critical to the sporulation process.</text>
</comment>
<dbReference type="Gene3D" id="1.10.10.10">
    <property type="entry name" value="Winged helix-like DNA-binding domain superfamily/Winged helix DNA-binding domain"/>
    <property type="match status" value="1"/>
</dbReference>
<evidence type="ECO:0000256" key="1">
    <source>
        <dbReference type="ARBA" id="ARBA00018672"/>
    </source>
</evidence>
<evidence type="ECO:0000313" key="11">
    <source>
        <dbReference type="Proteomes" id="UP001144612"/>
    </source>
</evidence>
<dbReference type="InterPro" id="IPR001789">
    <property type="entry name" value="Sig_transdc_resp-reg_receiver"/>
</dbReference>
<keyword evidence="11" id="KW-1185">Reference proteome</keyword>
<dbReference type="InterPro" id="IPR001867">
    <property type="entry name" value="OmpR/PhoB-type_DNA-bd"/>
</dbReference>
<comment type="caution">
    <text evidence="10">The sequence shown here is derived from an EMBL/GenBank/DDBJ whole genome shotgun (WGS) entry which is preliminary data.</text>
</comment>
<dbReference type="Gene3D" id="6.10.250.690">
    <property type="match status" value="1"/>
</dbReference>
<feature type="domain" description="OmpR/PhoB-type" evidence="9">
    <location>
        <begin position="130"/>
        <end position="229"/>
    </location>
</feature>
<feature type="DNA-binding region" description="OmpR/PhoB-type" evidence="7">
    <location>
        <begin position="130"/>
        <end position="229"/>
    </location>
</feature>
<dbReference type="Pfam" id="PF00486">
    <property type="entry name" value="Trans_reg_C"/>
    <property type="match status" value="1"/>
</dbReference>
<dbReference type="Proteomes" id="UP001144612">
    <property type="component" value="Unassembled WGS sequence"/>
</dbReference>
<dbReference type="SUPFAM" id="SSF46894">
    <property type="entry name" value="C-terminal effector domain of the bipartite response regulators"/>
    <property type="match status" value="1"/>
</dbReference>
<evidence type="ECO:0000259" key="9">
    <source>
        <dbReference type="PROSITE" id="PS51755"/>
    </source>
</evidence>
<dbReference type="PANTHER" id="PTHR48111">
    <property type="entry name" value="REGULATOR OF RPOS"/>
    <property type="match status" value="1"/>
</dbReference>
<dbReference type="InterPro" id="IPR039420">
    <property type="entry name" value="WalR-like"/>
</dbReference>
<accession>A0ABT4DEA1</accession>
<feature type="domain" description="Response regulatory" evidence="8">
    <location>
        <begin position="6"/>
        <end position="120"/>
    </location>
</feature>